<dbReference type="AlphaFoldDB" id="A0A2H6K9M7"/>
<proteinExistence type="predicted"/>
<dbReference type="VEuPathDB" id="PiroplasmaDB:BOVATA_011860"/>
<gene>
    <name evidence="1" type="ORF">BOVATA_011860</name>
</gene>
<reference evidence="1 2" key="1">
    <citation type="journal article" date="2017" name="BMC Genomics">
        <title>Whole-genome assembly of Babesia ovata and comparative genomics between closely related pathogens.</title>
        <authorList>
            <person name="Yamagishi J."/>
            <person name="Asada M."/>
            <person name="Hakimi H."/>
            <person name="Tanaka T.Q."/>
            <person name="Sugimoto C."/>
            <person name="Kawazu S."/>
        </authorList>
    </citation>
    <scope>NUCLEOTIDE SEQUENCE [LARGE SCALE GENOMIC DNA]</scope>
    <source>
        <strain evidence="1 2">Miyake</strain>
    </source>
</reference>
<accession>A0A2H6K9M7</accession>
<sequence length="167" mass="18553">MIPRVSCTFSDFCSSTGVYSGSGASLDAGFSDLPLALTGSSSDESKKSSELKKFDATSEMDELLLEASKISDGDILLRLRLLFARKRGLHVLEVAFHHSADVNEHPPLLVHWEQTGIEGERAIVHERLPYNTEVVLDQFKRRLALIRRQPREVDVESACLNQSDALL</sequence>
<organism evidence="1 2">
    <name type="scientific">Babesia ovata</name>
    <dbReference type="NCBI Taxonomy" id="189622"/>
    <lineage>
        <taxon>Eukaryota</taxon>
        <taxon>Sar</taxon>
        <taxon>Alveolata</taxon>
        <taxon>Apicomplexa</taxon>
        <taxon>Aconoidasida</taxon>
        <taxon>Piroplasmida</taxon>
        <taxon>Babesiidae</taxon>
        <taxon>Babesia</taxon>
    </lineage>
</organism>
<dbReference type="RefSeq" id="XP_028865936.1">
    <property type="nucleotide sequence ID" value="XM_029010103.1"/>
</dbReference>
<keyword evidence="2" id="KW-1185">Reference proteome</keyword>
<evidence type="ECO:0000313" key="2">
    <source>
        <dbReference type="Proteomes" id="UP000236319"/>
    </source>
</evidence>
<dbReference type="EMBL" id="BDSA01000001">
    <property type="protein sequence ID" value="GBE59693.1"/>
    <property type="molecule type" value="Genomic_DNA"/>
</dbReference>
<dbReference type="GeneID" id="39873463"/>
<dbReference type="Proteomes" id="UP000236319">
    <property type="component" value="Unassembled WGS sequence"/>
</dbReference>
<evidence type="ECO:0000313" key="1">
    <source>
        <dbReference type="EMBL" id="GBE59693.1"/>
    </source>
</evidence>
<protein>
    <submittedName>
        <fullName evidence="1">Outer membrane porin, putative</fullName>
    </submittedName>
</protein>
<name>A0A2H6K9M7_9APIC</name>
<comment type="caution">
    <text evidence="1">The sequence shown here is derived from an EMBL/GenBank/DDBJ whole genome shotgun (WGS) entry which is preliminary data.</text>
</comment>